<gene>
    <name evidence="1" type="ORF">OS493_009649</name>
</gene>
<comment type="caution">
    <text evidence="1">The sequence shown here is derived from an EMBL/GenBank/DDBJ whole genome shotgun (WGS) entry which is preliminary data.</text>
</comment>
<proteinExistence type="predicted"/>
<dbReference type="EMBL" id="MU827305">
    <property type="protein sequence ID" value="KAJ7363494.1"/>
    <property type="molecule type" value="Genomic_DNA"/>
</dbReference>
<evidence type="ECO:0000313" key="2">
    <source>
        <dbReference type="Proteomes" id="UP001163046"/>
    </source>
</evidence>
<keyword evidence="2" id="KW-1185">Reference proteome</keyword>
<name>A0A9W9YSG5_9CNID</name>
<accession>A0A9W9YSG5</accession>
<protein>
    <submittedName>
        <fullName evidence="1">Uncharacterized protein</fullName>
    </submittedName>
</protein>
<sequence>MAHEIRSVHQGPDYFILTGKRGRSSGVIAATRTVFASQNLDSIPEGLKLCFRYCFSFSLSVSSLLKLTPYFFHTGLTETTPTHRSTLHTARWALENRKMFGKKLQHYADLAKKLLLGLPLCKWSAYVHRLAPVLPVHSSLSNQEQRNPRFNCRRDVSWNSECCVIGLLP</sequence>
<dbReference type="AlphaFoldDB" id="A0A9W9YSG5"/>
<dbReference type="Proteomes" id="UP001163046">
    <property type="component" value="Unassembled WGS sequence"/>
</dbReference>
<evidence type="ECO:0000313" key="1">
    <source>
        <dbReference type="EMBL" id="KAJ7363494.1"/>
    </source>
</evidence>
<organism evidence="1 2">
    <name type="scientific">Desmophyllum pertusum</name>
    <dbReference type="NCBI Taxonomy" id="174260"/>
    <lineage>
        <taxon>Eukaryota</taxon>
        <taxon>Metazoa</taxon>
        <taxon>Cnidaria</taxon>
        <taxon>Anthozoa</taxon>
        <taxon>Hexacorallia</taxon>
        <taxon>Scleractinia</taxon>
        <taxon>Caryophylliina</taxon>
        <taxon>Caryophylliidae</taxon>
        <taxon>Desmophyllum</taxon>
    </lineage>
</organism>
<reference evidence="1" key="1">
    <citation type="submission" date="2023-01" db="EMBL/GenBank/DDBJ databases">
        <title>Genome assembly of the deep-sea coral Lophelia pertusa.</title>
        <authorList>
            <person name="Herrera S."/>
            <person name="Cordes E."/>
        </authorList>
    </citation>
    <scope>NUCLEOTIDE SEQUENCE</scope>
    <source>
        <strain evidence="1">USNM1676648</strain>
        <tissue evidence="1">Polyp</tissue>
    </source>
</reference>